<gene>
    <name evidence="2" type="ORF">AW09_002431</name>
</gene>
<accession>A0A080LUZ0</accession>
<evidence type="ECO:0000256" key="1">
    <source>
        <dbReference type="SAM" id="MobiDB-lite"/>
    </source>
</evidence>
<feature type="region of interest" description="Disordered" evidence="1">
    <location>
        <begin position="101"/>
        <end position="128"/>
    </location>
</feature>
<organism evidence="2 3">
    <name type="scientific">Candidatus Accumulibacter phosphatis</name>
    <dbReference type="NCBI Taxonomy" id="327160"/>
    <lineage>
        <taxon>Bacteria</taxon>
        <taxon>Pseudomonadati</taxon>
        <taxon>Pseudomonadota</taxon>
        <taxon>Betaproteobacteria</taxon>
        <taxon>Candidatus Accumulibacter</taxon>
    </lineage>
</organism>
<dbReference type="AlphaFoldDB" id="A0A080LUZ0"/>
<comment type="caution">
    <text evidence="2">The sequence shown here is derived from an EMBL/GenBank/DDBJ whole genome shotgun (WGS) entry which is preliminary data.</text>
</comment>
<proteinExistence type="predicted"/>
<evidence type="ECO:0000313" key="2">
    <source>
        <dbReference type="EMBL" id="KFB72383.1"/>
    </source>
</evidence>
<protein>
    <submittedName>
        <fullName evidence="2">Uncharacterized protein</fullName>
    </submittedName>
</protein>
<feature type="compositionally biased region" description="Gly residues" evidence="1">
    <location>
        <begin position="107"/>
        <end position="118"/>
    </location>
</feature>
<reference evidence="2 3" key="1">
    <citation type="submission" date="2014-02" db="EMBL/GenBank/DDBJ databases">
        <title>Expanding our view of genomic diversity in Candidatus Accumulibacter clades.</title>
        <authorList>
            <person name="Skennerton C.T."/>
            <person name="Barr J.J."/>
            <person name="Slater F.R."/>
            <person name="Bond P.L."/>
            <person name="Tyson G.W."/>
        </authorList>
    </citation>
    <scope>NUCLEOTIDE SEQUENCE [LARGE SCALE GENOMIC DNA]</scope>
    <source>
        <strain evidence="3">BA-91</strain>
    </source>
</reference>
<evidence type="ECO:0000313" key="3">
    <source>
        <dbReference type="Proteomes" id="UP000020077"/>
    </source>
</evidence>
<name>A0A080LUZ0_9PROT</name>
<dbReference type="EMBL" id="JDVG02000394">
    <property type="protein sequence ID" value="KFB72383.1"/>
    <property type="molecule type" value="Genomic_DNA"/>
</dbReference>
<dbReference type="Proteomes" id="UP000020077">
    <property type="component" value="Unassembled WGS sequence"/>
</dbReference>
<sequence>MQFVGDHLQWIVGELLDVMACAGEFVEFPSPVAAGAPSPRHKKTLCSCRVSPGGQAMIKMCREMANQGCLQRKSDILTRQMGEQCAQRPFVAETVEQFLPNRHGSGRRGLGASDGGPGSRPAQGASRCPEVGDGCGLIVAVRSGGVQQSLPHERVEIRLQALARRFFLDLPAQTGR</sequence>